<organism evidence="7 8">
    <name type="scientific">Cyclopterus lumpus</name>
    <name type="common">Lumpsucker</name>
    <dbReference type="NCBI Taxonomy" id="8103"/>
    <lineage>
        <taxon>Eukaryota</taxon>
        <taxon>Metazoa</taxon>
        <taxon>Chordata</taxon>
        <taxon>Craniata</taxon>
        <taxon>Vertebrata</taxon>
        <taxon>Euteleostomi</taxon>
        <taxon>Actinopterygii</taxon>
        <taxon>Neopterygii</taxon>
        <taxon>Teleostei</taxon>
        <taxon>Neoteleostei</taxon>
        <taxon>Acanthomorphata</taxon>
        <taxon>Eupercaria</taxon>
        <taxon>Perciformes</taxon>
        <taxon>Cottioidei</taxon>
        <taxon>Cottales</taxon>
        <taxon>Cyclopteridae</taxon>
        <taxon>Cyclopterus</taxon>
    </lineage>
</organism>
<evidence type="ECO:0000256" key="2">
    <source>
        <dbReference type="ARBA" id="ARBA00009063"/>
    </source>
</evidence>
<dbReference type="InterPro" id="IPR045242">
    <property type="entry name" value="Syntaxin"/>
</dbReference>
<dbReference type="InterPro" id="IPR006012">
    <property type="entry name" value="Syntaxin/epimorphin_CS"/>
</dbReference>
<evidence type="ECO:0000256" key="5">
    <source>
        <dbReference type="ARBA" id="ARBA00023136"/>
    </source>
</evidence>
<keyword evidence="4" id="KW-0175">Coiled coil</keyword>
<name>A0A8C3G5L2_CYCLU</name>
<dbReference type="GO" id="GO:0048278">
    <property type="term" value="P:vesicle docking"/>
    <property type="evidence" value="ECO:0007669"/>
    <property type="project" value="TreeGrafter"/>
</dbReference>
<evidence type="ECO:0000313" key="8">
    <source>
        <dbReference type="Proteomes" id="UP000694565"/>
    </source>
</evidence>
<dbReference type="AlphaFoldDB" id="A0A8C3G5L2"/>
<dbReference type="PROSITE" id="PS00914">
    <property type="entry name" value="SYNTAXIN"/>
    <property type="match status" value="1"/>
</dbReference>
<dbReference type="Gene3D" id="1.20.5.110">
    <property type="match status" value="1"/>
</dbReference>
<evidence type="ECO:0000256" key="4">
    <source>
        <dbReference type="ARBA" id="ARBA00023054"/>
    </source>
</evidence>
<dbReference type="Pfam" id="PF05739">
    <property type="entry name" value="SNARE"/>
    <property type="match status" value="1"/>
</dbReference>
<protein>
    <recommendedName>
        <fullName evidence="6">t-SNARE coiled-coil homology domain-containing protein</fullName>
    </recommendedName>
</protein>
<dbReference type="GO" id="GO:0031629">
    <property type="term" value="P:synaptic vesicle fusion to presynaptic active zone membrane"/>
    <property type="evidence" value="ECO:0007669"/>
    <property type="project" value="TreeGrafter"/>
</dbReference>
<accession>A0A8C3G5L2</accession>
<evidence type="ECO:0000256" key="3">
    <source>
        <dbReference type="ARBA" id="ARBA00022448"/>
    </source>
</evidence>
<dbReference type="FunFam" id="1.20.5.110:FF:000022">
    <property type="entry name" value="Syntaxin 19"/>
    <property type="match status" value="1"/>
</dbReference>
<feature type="domain" description="T-SNARE coiled-coil homology" evidence="6">
    <location>
        <begin position="1"/>
        <end position="60"/>
    </location>
</feature>
<reference evidence="7" key="2">
    <citation type="submission" date="2025-09" db="UniProtKB">
        <authorList>
            <consortium name="Ensembl"/>
        </authorList>
    </citation>
    <scope>IDENTIFICATION</scope>
</reference>
<sequence length="116" mass="13214">METRHKELLELEGRIRDIHELFFQMAQLVEEQGCMLDNIEANVGATQDYVVKATVQITRAVKYKKNNPCKKLFCCCFPVWRCIISYQQYRPKLGASILSTCTDTTVVGRCSSSGLC</sequence>
<dbReference type="GO" id="GO:0031201">
    <property type="term" value="C:SNARE complex"/>
    <property type="evidence" value="ECO:0007669"/>
    <property type="project" value="TreeGrafter"/>
</dbReference>
<dbReference type="GO" id="GO:0048787">
    <property type="term" value="C:presynaptic active zone membrane"/>
    <property type="evidence" value="ECO:0007669"/>
    <property type="project" value="TreeGrafter"/>
</dbReference>
<dbReference type="Proteomes" id="UP000694565">
    <property type="component" value="Unplaced"/>
</dbReference>
<keyword evidence="3" id="KW-0813">Transport</keyword>
<dbReference type="GeneTree" id="ENSGT01050000244948"/>
<proteinExistence type="inferred from homology"/>
<keyword evidence="5" id="KW-0472">Membrane</keyword>
<keyword evidence="8" id="KW-1185">Reference proteome</keyword>
<dbReference type="InterPro" id="IPR000727">
    <property type="entry name" value="T_SNARE_dom"/>
</dbReference>
<comment type="similarity">
    <text evidence="2">Belongs to the syntaxin family.</text>
</comment>
<dbReference type="SUPFAM" id="SSF58038">
    <property type="entry name" value="SNARE fusion complex"/>
    <property type="match status" value="1"/>
</dbReference>
<dbReference type="GO" id="GO:0000149">
    <property type="term" value="F:SNARE binding"/>
    <property type="evidence" value="ECO:0007669"/>
    <property type="project" value="TreeGrafter"/>
</dbReference>
<reference evidence="7" key="1">
    <citation type="submission" date="2025-08" db="UniProtKB">
        <authorList>
            <consortium name="Ensembl"/>
        </authorList>
    </citation>
    <scope>IDENTIFICATION</scope>
</reference>
<evidence type="ECO:0000259" key="6">
    <source>
        <dbReference type="PROSITE" id="PS50192"/>
    </source>
</evidence>
<dbReference type="GO" id="GO:0005484">
    <property type="term" value="F:SNAP receptor activity"/>
    <property type="evidence" value="ECO:0007669"/>
    <property type="project" value="InterPro"/>
</dbReference>
<dbReference type="PROSITE" id="PS50192">
    <property type="entry name" value="T_SNARE"/>
    <property type="match status" value="1"/>
</dbReference>
<dbReference type="PANTHER" id="PTHR19957">
    <property type="entry name" value="SYNTAXIN"/>
    <property type="match status" value="1"/>
</dbReference>
<dbReference type="GO" id="GO:0006886">
    <property type="term" value="P:intracellular protein transport"/>
    <property type="evidence" value="ECO:0007669"/>
    <property type="project" value="InterPro"/>
</dbReference>
<dbReference type="Ensembl" id="ENSCLMT00005037625.1">
    <property type="protein sequence ID" value="ENSCLMP00005036191.1"/>
    <property type="gene ID" value="ENSCLMG00005017273.1"/>
</dbReference>
<dbReference type="SMART" id="SM00397">
    <property type="entry name" value="t_SNARE"/>
    <property type="match status" value="1"/>
</dbReference>
<dbReference type="GO" id="GO:0008021">
    <property type="term" value="C:synaptic vesicle"/>
    <property type="evidence" value="ECO:0007669"/>
    <property type="project" value="TreeGrafter"/>
</dbReference>
<evidence type="ECO:0000256" key="1">
    <source>
        <dbReference type="ARBA" id="ARBA00004184"/>
    </source>
</evidence>
<dbReference type="PANTHER" id="PTHR19957:SF30">
    <property type="entry name" value="SYNTAXIN-11"/>
    <property type="match status" value="1"/>
</dbReference>
<evidence type="ECO:0000313" key="7">
    <source>
        <dbReference type="Ensembl" id="ENSCLMP00005036191.1"/>
    </source>
</evidence>
<comment type="subcellular location">
    <subcellularLocation>
        <location evidence="1">Endomembrane system</location>
        <topology evidence="1">Peripheral membrane protein</topology>
    </subcellularLocation>
</comment>